<dbReference type="EMBL" id="JBJURJ010000003">
    <property type="protein sequence ID" value="MFM9327822.1"/>
    <property type="molecule type" value="Genomic_DNA"/>
</dbReference>
<proteinExistence type="predicted"/>
<accession>A0ACC7P0J6</accession>
<dbReference type="Proteomes" id="UP001631969">
    <property type="component" value="Unassembled WGS sequence"/>
</dbReference>
<evidence type="ECO:0000313" key="1">
    <source>
        <dbReference type="EMBL" id="MFM9327822.1"/>
    </source>
</evidence>
<evidence type="ECO:0000313" key="2">
    <source>
        <dbReference type="Proteomes" id="UP001631969"/>
    </source>
</evidence>
<organism evidence="1 2">
    <name type="scientific">Paenibacillus mesotrionivorans</name>
    <dbReference type="NCBI Taxonomy" id="3160968"/>
    <lineage>
        <taxon>Bacteria</taxon>
        <taxon>Bacillati</taxon>
        <taxon>Bacillota</taxon>
        <taxon>Bacilli</taxon>
        <taxon>Bacillales</taxon>
        <taxon>Paenibacillaceae</taxon>
        <taxon>Paenibacillus</taxon>
    </lineage>
</organism>
<gene>
    <name evidence="1" type="ORF">ACI1P1_05840</name>
</gene>
<reference evidence="1" key="1">
    <citation type="submission" date="2024-12" db="EMBL/GenBank/DDBJ databases">
        <authorList>
            <person name="Wu N."/>
        </authorList>
    </citation>
    <scope>NUCLEOTIDE SEQUENCE</scope>
    <source>
        <strain evidence="1">P15</strain>
    </source>
</reference>
<name>A0ACC7P0J6_9BACL</name>
<sequence>MQRKVVIAIHFNNMGINPDRLSRKWLEDRINLFRRLTLRSLKKQTNPNFLVVLKLAEGCTEIVEDILAGQEPLPDNIRFGTMAETDQMIGDYAKEAKELYVARIDSDDLYHETFVQQLYDYKPQPETVALVNCYGYMWNMVDGQMAKDYHKSPQFYTLIYSVPEFLAGYRVKIPGRGTHGNVIDLPHEIFPGRNYVNIIHSTNSSAKRIRSKDFLTQLEMEQVLSEFMTPD</sequence>
<protein>
    <submittedName>
        <fullName evidence="1">Glycosyltransferase</fullName>
    </submittedName>
</protein>
<keyword evidence="2" id="KW-1185">Reference proteome</keyword>
<comment type="caution">
    <text evidence="1">The sequence shown here is derived from an EMBL/GenBank/DDBJ whole genome shotgun (WGS) entry which is preliminary data.</text>
</comment>